<evidence type="ECO:0000313" key="2">
    <source>
        <dbReference type="EMBL" id="OGY36314.1"/>
    </source>
</evidence>
<feature type="domain" description="Ribosomal RNA large subunit methyltransferase K/L-like methyltransferase" evidence="1">
    <location>
        <begin position="183"/>
        <end position="242"/>
    </location>
</feature>
<evidence type="ECO:0000259" key="1">
    <source>
        <dbReference type="Pfam" id="PF01170"/>
    </source>
</evidence>
<dbReference type="GO" id="GO:0016423">
    <property type="term" value="F:tRNA (guanine) methyltransferase activity"/>
    <property type="evidence" value="ECO:0007669"/>
    <property type="project" value="TreeGrafter"/>
</dbReference>
<dbReference type="InterPro" id="IPR000241">
    <property type="entry name" value="RlmKL-like_Mtase"/>
</dbReference>
<proteinExistence type="predicted"/>
<reference evidence="2 3" key="1">
    <citation type="journal article" date="2016" name="Nat. Commun.">
        <title>Thousands of microbial genomes shed light on interconnected biogeochemical processes in an aquifer system.</title>
        <authorList>
            <person name="Anantharaman K."/>
            <person name="Brown C.T."/>
            <person name="Hug L.A."/>
            <person name="Sharon I."/>
            <person name="Castelle C.J."/>
            <person name="Probst A.J."/>
            <person name="Thomas B.C."/>
            <person name="Singh A."/>
            <person name="Wilkins M.J."/>
            <person name="Karaoz U."/>
            <person name="Brodie E.L."/>
            <person name="Williams K.H."/>
            <person name="Hubbard S.S."/>
            <person name="Banfield J.F."/>
        </authorList>
    </citation>
    <scope>NUCLEOTIDE SEQUENCE [LARGE SCALE GENOMIC DNA]</scope>
</reference>
<accession>A0A1G1X8L1</accession>
<sequence length="398" mass="43782">MNYTFFLGTNPMLSASEIAAYLASHNAAYAISRITNAYIRIEADALPEHIGDHLGGTIRITTDAATWNHAPTAEDIIAALSPLPAKWVMGLSILSGSASVKKLAISIKKAARAHNSKVSFIEPKGSSLNAAQVLFNRLTHEPNMDLSIIRIGETYILIKTIHMQNIADYELRDTSRPARDARVGLLPPKLAQIMINLSQPSTGTIIYDPFCGMGTILQEAWLMGFSAIGSDASERMVTASEKNLDYLAQQFPVAKASRPEVLLHDVKEAFPENLAEKNISIVTEPFLGTPLTHPLSSPEIEIFHNNIIELYRFFFQNIRRVLKPGAKLLILLPCPKGPEGFSPLPRSFIDEITAIGYRKEQLVPQVIASHFPASSSDSVLYARPDALVAREVTLWETI</sequence>
<dbReference type="EMBL" id="MHHS01000036">
    <property type="protein sequence ID" value="OGY36314.1"/>
    <property type="molecule type" value="Genomic_DNA"/>
</dbReference>
<name>A0A1G1X8L1_9BACT</name>
<comment type="caution">
    <text evidence="2">The sequence shown here is derived from an EMBL/GenBank/DDBJ whole genome shotgun (WGS) entry which is preliminary data.</text>
</comment>
<dbReference type="Gene3D" id="3.40.50.150">
    <property type="entry name" value="Vaccinia Virus protein VP39"/>
    <property type="match status" value="1"/>
</dbReference>
<protein>
    <recommendedName>
        <fullName evidence="1">Ribosomal RNA large subunit methyltransferase K/L-like methyltransferase domain-containing protein</fullName>
    </recommendedName>
</protein>
<evidence type="ECO:0000313" key="3">
    <source>
        <dbReference type="Proteomes" id="UP000177941"/>
    </source>
</evidence>
<gene>
    <name evidence="2" type="ORF">A3E36_00160</name>
</gene>
<dbReference type="GO" id="GO:0030488">
    <property type="term" value="P:tRNA methylation"/>
    <property type="evidence" value="ECO:0007669"/>
    <property type="project" value="TreeGrafter"/>
</dbReference>
<dbReference type="InterPro" id="IPR029063">
    <property type="entry name" value="SAM-dependent_MTases_sf"/>
</dbReference>
<dbReference type="AlphaFoldDB" id="A0A1G1X8L1"/>
<dbReference type="Proteomes" id="UP000177941">
    <property type="component" value="Unassembled WGS sequence"/>
</dbReference>
<dbReference type="PANTHER" id="PTHR14911">
    <property type="entry name" value="THUMP DOMAIN-CONTAINING"/>
    <property type="match status" value="1"/>
</dbReference>
<dbReference type="CDD" id="cd02440">
    <property type="entry name" value="AdoMet_MTases"/>
    <property type="match status" value="1"/>
</dbReference>
<organism evidence="2 3">
    <name type="scientific">Candidatus Andersenbacteria bacterium RIFCSPHIGHO2_12_FULL_45_11b</name>
    <dbReference type="NCBI Taxonomy" id="1797282"/>
    <lineage>
        <taxon>Bacteria</taxon>
        <taxon>Candidatus Anderseniibacteriota</taxon>
    </lineage>
</organism>
<dbReference type="Pfam" id="PF01170">
    <property type="entry name" value="UPF0020"/>
    <property type="match status" value="1"/>
</dbReference>
<dbReference type="SUPFAM" id="SSF53335">
    <property type="entry name" value="S-adenosyl-L-methionine-dependent methyltransferases"/>
    <property type="match status" value="1"/>
</dbReference>
<dbReference type="PANTHER" id="PTHR14911:SF21">
    <property type="entry name" value="N2-METHYLGUANOSINE TRNA METHYLTRANSFERASE"/>
    <property type="match status" value="1"/>
</dbReference>